<dbReference type="Proteomes" id="UP000736373">
    <property type="component" value="Unassembled WGS sequence"/>
</dbReference>
<dbReference type="EMBL" id="VZQQ01000089">
    <property type="protein sequence ID" value="MBC8752250.1"/>
    <property type="molecule type" value="Genomic_DNA"/>
</dbReference>
<reference evidence="1 2" key="1">
    <citation type="submission" date="2019-09" db="EMBL/GenBank/DDBJ databases">
        <title>Paraburkholderia podalyriae sp. nov., A South African Podalyria-associated rhizobium.</title>
        <authorList>
            <person name="Mavima L."/>
            <person name="Beukes C.W."/>
            <person name="Palmer M."/>
            <person name="De Meyer S.E."/>
            <person name="James E.K."/>
            <person name="Maluk M."/>
            <person name="Avontuur J.R."/>
            <person name="Chan W.Y."/>
            <person name="Venter S.N."/>
            <person name="Steenkamp E.T."/>
        </authorList>
    </citation>
    <scope>NUCLEOTIDE SEQUENCE [LARGE SCALE GENOMIC DNA]</scope>
    <source>
        <strain evidence="1 2">WC7.3b</strain>
    </source>
</reference>
<sequence>MAPSNCVDGFPSGVKTLLNAHQRFEGITGLIRVMTESDGTGRFSAGWILARAPSGLVSIVVRETSRVTAGELAADVNFAVEQAKRYCASSAVVVEQELRTSYTGQQGDVSEKAFGISNAKPDLLYAVSAVSAVPVWFAGLSPRNP</sequence>
<evidence type="ECO:0000313" key="1">
    <source>
        <dbReference type="EMBL" id="MBC8752250.1"/>
    </source>
</evidence>
<keyword evidence="2" id="KW-1185">Reference proteome</keyword>
<comment type="caution">
    <text evidence="1">The sequence shown here is derived from an EMBL/GenBank/DDBJ whole genome shotgun (WGS) entry which is preliminary data.</text>
</comment>
<name>A0ABR7Q125_9BURK</name>
<evidence type="ECO:0000313" key="2">
    <source>
        <dbReference type="Proteomes" id="UP000736373"/>
    </source>
</evidence>
<protein>
    <submittedName>
        <fullName evidence="1">Uncharacterized protein</fullName>
    </submittedName>
</protein>
<dbReference type="RefSeq" id="WP_187639123.1">
    <property type="nucleotide sequence ID" value="NZ_VZQQ01000089.1"/>
</dbReference>
<gene>
    <name evidence="1" type="ORF">F6X42_39230</name>
</gene>
<organism evidence="1 2">
    <name type="scientific">Paraburkholderia podalyriae</name>
    <dbReference type="NCBI Taxonomy" id="1938811"/>
    <lineage>
        <taxon>Bacteria</taxon>
        <taxon>Pseudomonadati</taxon>
        <taxon>Pseudomonadota</taxon>
        <taxon>Betaproteobacteria</taxon>
        <taxon>Burkholderiales</taxon>
        <taxon>Burkholderiaceae</taxon>
        <taxon>Paraburkholderia</taxon>
    </lineage>
</organism>
<accession>A0ABR7Q125</accession>
<proteinExistence type="predicted"/>